<dbReference type="Proteomes" id="UP000244223">
    <property type="component" value="Unassembled WGS sequence"/>
</dbReference>
<gene>
    <name evidence="2" type="ORF">C8N29_103207</name>
</gene>
<dbReference type="OrthoDB" id="531258at2"/>
<dbReference type="InterPro" id="IPR005939">
    <property type="entry name" value="BLH_phosphatase-like"/>
</dbReference>
<accession>A0A2T5J1Z0</accession>
<keyword evidence="3" id="KW-1185">Reference proteome</keyword>
<dbReference type="NCBIfam" id="TIGR01244">
    <property type="entry name" value="TIGR01244 family sulfur transferase"/>
    <property type="match status" value="1"/>
</dbReference>
<dbReference type="InterPro" id="IPR029021">
    <property type="entry name" value="Prot-tyrosine_phosphatase-like"/>
</dbReference>
<proteinExistence type="predicted"/>
<dbReference type="Gene3D" id="3.90.190.10">
    <property type="entry name" value="Protein tyrosine phosphatase superfamily"/>
    <property type="match status" value="1"/>
</dbReference>
<dbReference type="GO" id="GO:0016787">
    <property type="term" value="F:hydrolase activity"/>
    <property type="evidence" value="ECO:0007669"/>
    <property type="project" value="InterPro"/>
</dbReference>
<sequence>MTQHIGFAGQLYPEQMQEVAARGFKTVINNRPDYEEGAQQPTAAQMQEAAQAQGLSYVHQPVISGQITQENVEQFAKYVNELPKPVLAFCRTGNRCNNLYQLAKQMDLLDD</sequence>
<protein>
    <submittedName>
        <fullName evidence="2">Uncharacterized protein (TIGR01244 family)</fullName>
    </submittedName>
</protein>
<organism evidence="2 3">
    <name type="scientific">Agitococcus lubricus</name>
    <dbReference type="NCBI Taxonomy" id="1077255"/>
    <lineage>
        <taxon>Bacteria</taxon>
        <taxon>Pseudomonadati</taxon>
        <taxon>Pseudomonadota</taxon>
        <taxon>Gammaproteobacteria</taxon>
        <taxon>Moraxellales</taxon>
        <taxon>Moraxellaceae</taxon>
        <taxon>Agitococcus</taxon>
    </lineage>
</organism>
<dbReference type="EMBL" id="QAON01000003">
    <property type="protein sequence ID" value="PTQ90454.1"/>
    <property type="molecule type" value="Genomic_DNA"/>
</dbReference>
<evidence type="ECO:0000313" key="2">
    <source>
        <dbReference type="EMBL" id="PTQ90454.1"/>
    </source>
</evidence>
<dbReference type="RefSeq" id="WP_107864893.1">
    <property type="nucleotide sequence ID" value="NZ_QAON01000003.1"/>
</dbReference>
<dbReference type="SUPFAM" id="SSF52799">
    <property type="entry name" value="(Phosphotyrosine protein) phosphatases II"/>
    <property type="match status" value="1"/>
</dbReference>
<dbReference type="AlphaFoldDB" id="A0A2T5J1Z0"/>
<evidence type="ECO:0000259" key="1">
    <source>
        <dbReference type="Pfam" id="PF04273"/>
    </source>
</evidence>
<comment type="caution">
    <text evidence="2">The sequence shown here is derived from an EMBL/GenBank/DDBJ whole genome shotgun (WGS) entry which is preliminary data.</text>
</comment>
<dbReference type="Pfam" id="PF04273">
    <property type="entry name" value="BLH_phosphatase"/>
    <property type="match status" value="1"/>
</dbReference>
<name>A0A2T5J1Z0_9GAMM</name>
<reference evidence="2 3" key="1">
    <citation type="submission" date="2018-04" db="EMBL/GenBank/DDBJ databases">
        <title>Genomic Encyclopedia of Archaeal and Bacterial Type Strains, Phase II (KMG-II): from individual species to whole genera.</title>
        <authorList>
            <person name="Goeker M."/>
        </authorList>
    </citation>
    <scope>NUCLEOTIDE SEQUENCE [LARGE SCALE GENOMIC DNA]</scope>
    <source>
        <strain evidence="2 3">DSM 5822</strain>
    </source>
</reference>
<evidence type="ECO:0000313" key="3">
    <source>
        <dbReference type="Proteomes" id="UP000244223"/>
    </source>
</evidence>
<feature type="domain" description="Beta-lactamase hydrolase-like protein phosphatase-like" evidence="1">
    <location>
        <begin position="2"/>
        <end position="104"/>
    </location>
</feature>